<feature type="transmembrane region" description="Helical" evidence="6">
    <location>
        <begin position="140"/>
        <end position="161"/>
    </location>
</feature>
<feature type="transmembrane region" description="Helical" evidence="6">
    <location>
        <begin position="205"/>
        <end position="226"/>
    </location>
</feature>
<keyword evidence="9" id="KW-1185">Reference proteome</keyword>
<evidence type="ECO:0000256" key="3">
    <source>
        <dbReference type="ARBA" id="ARBA00022989"/>
    </source>
</evidence>
<feature type="transmembrane region" description="Helical" evidence="6">
    <location>
        <begin position="168"/>
        <end position="199"/>
    </location>
</feature>
<feature type="domain" description="O-antigen ligase-related" evidence="7">
    <location>
        <begin position="173"/>
        <end position="326"/>
    </location>
</feature>
<protein>
    <submittedName>
        <fullName evidence="8">O-antigen polymerase</fullName>
    </submittedName>
</protein>
<dbReference type="HOGENOM" id="CLU_670458_0_0_4"/>
<dbReference type="EMBL" id="CP001044">
    <property type="protein sequence ID" value="ACC72861.1"/>
    <property type="molecule type" value="Genomic_DNA"/>
</dbReference>
<evidence type="ECO:0000259" key="7">
    <source>
        <dbReference type="Pfam" id="PF04932"/>
    </source>
</evidence>
<feature type="transmembrane region" description="Helical" evidence="6">
    <location>
        <begin position="42"/>
        <end position="60"/>
    </location>
</feature>
<feature type="transmembrane region" description="Helical" evidence="6">
    <location>
        <begin position="310"/>
        <end position="330"/>
    </location>
</feature>
<dbReference type="OrthoDB" id="115889at2"/>
<evidence type="ECO:0000256" key="1">
    <source>
        <dbReference type="ARBA" id="ARBA00004141"/>
    </source>
</evidence>
<dbReference type="AlphaFoldDB" id="B2JMR7"/>
<feature type="transmembrane region" description="Helical" evidence="6">
    <location>
        <begin position="375"/>
        <end position="393"/>
    </location>
</feature>
<keyword evidence="4 6" id="KW-0472">Membrane</keyword>
<evidence type="ECO:0000313" key="8">
    <source>
        <dbReference type="EMBL" id="ACC72861.1"/>
    </source>
</evidence>
<name>B2JMR7_PARP8</name>
<keyword evidence="2 6" id="KW-0812">Transmembrane</keyword>
<feature type="transmembrane region" description="Helical" evidence="6">
    <location>
        <begin position="75"/>
        <end position="92"/>
    </location>
</feature>
<dbReference type="Pfam" id="PF04932">
    <property type="entry name" value="Wzy_C"/>
    <property type="match status" value="1"/>
</dbReference>
<comment type="subcellular location">
    <subcellularLocation>
        <location evidence="1">Membrane</location>
        <topology evidence="1">Multi-pass membrane protein</topology>
    </subcellularLocation>
</comment>
<dbReference type="PANTHER" id="PTHR37422">
    <property type="entry name" value="TEICHURONIC ACID BIOSYNTHESIS PROTEIN TUAE"/>
    <property type="match status" value="1"/>
</dbReference>
<reference evidence="9" key="1">
    <citation type="journal article" date="2014" name="Stand. Genomic Sci.">
        <title>Complete genome sequence of Burkholderia phymatum STM815(T), a broad host range and efficient nitrogen-fixing symbiont of Mimosa species.</title>
        <authorList>
            <person name="Moulin L."/>
            <person name="Klonowska A."/>
            <person name="Caroline B."/>
            <person name="Booth K."/>
            <person name="Vriezen J.A."/>
            <person name="Melkonian R."/>
            <person name="James E.K."/>
            <person name="Young J.P."/>
            <person name="Bena G."/>
            <person name="Hauser L."/>
            <person name="Land M."/>
            <person name="Kyrpides N."/>
            <person name="Bruce D."/>
            <person name="Chain P."/>
            <person name="Copeland A."/>
            <person name="Pitluck S."/>
            <person name="Woyke T."/>
            <person name="Lizotte-Waniewski M."/>
            <person name="Bristow J."/>
            <person name="Riley M."/>
        </authorList>
    </citation>
    <scope>NUCLEOTIDE SEQUENCE [LARGE SCALE GENOMIC DNA]</scope>
    <source>
        <strain evidence="9">DSM 17167 / CIP 108236 / LMG 21445 / STM815</strain>
    </source>
</reference>
<accession>B2JMR7</accession>
<dbReference type="InterPro" id="IPR051533">
    <property type="entry name" value="WaaL-like"/>
</dbReference>
<proteinExistence type="predicted"/>
<evidence type="ECO:0000256" key="6">
    <source>
        <dbReference type="SAM" id="Phobius"/>
    </source>
</evidence>
<dbReference type="RefSeq" id="WP_012403034.1">
    <property type="nucleotide sequence ID" value="NC_010623.1"/>
</dbReference>
<feature type="region of interest" description="Disordered" evidence="5">
    <location>
        <begin position="404"/>
        <end position="438"/>
    </location>
</feature>
<evidence type="ECO:0000313" key="9">
    <source>
        <dbReference type="Proteomes" id="UP000001192"/>
    </source>
</evidence>
<evidence type="ECO:0000256" key="5">
    <source>
        <dbReference type="SAM" id="MobiDB-lite"/>
    </source>
</evidence>
<feature type="transmembrane region" description="Helical" evidence="6">
    <location>
        <begin position="99"/>
        <end position="120"/>
    </location>
</feature>
<dbReference type="GO" id="GO:0016020">
    <property type="term" value="C:membrane"/>
    <property type="evidence" value="ECO:0007669"/>
    <property type="project" value="UniProtKB-SubCell"/>
</dbReference>
<sequence length="438" mass="48803" precursor="true">MAYISVLALFLTVTNLIPVSAVGFLPIAFCAWRFFGRSYPSFMGPLTALTLFIVVSTLLYDPRSLTEFEFYRRDGNFFISYAPIFAGCVYSHRWDMNKMLRAFFVFAVLINIPPYMLYLAQNGLLAIFKNPGDSFGSFFIARNAAGGFLAMMFCLGVACYLQRRSKIMLLLIGLNGLMLFSTYSRGSLLGALAILPYLYFGRKRLILASLMSCLVVASLAMAFYHLRGNVDYMGYPFSIQNADAKVANLDIRYEWLWPRALTYFRQSPIVGMGFGSFDDTIRHVASYFGVFSVPSDIVIEHSDSHAHNSYLNFLAELGVVGLALVLSFFWKLITWSQNGAARAALVEHGQNFTAYRFIELSCVCLLVMAATEHRLVAPSNVLILSLVISLLLASRPVRVARPANNPQVVRPKPPYREHVPPAPPRYPAGATGRIAPGS</sequence>
<dbReference type="KEGG" id="bph:Bphy_3726"/>
<dbReference type="PANTHER" id="PTHR37422:SF13">
    <property type="entry name" value="LIPOPOLYSACCHARIDE BIOSYNTHESIS PROTEIN PA4999-RELATED"/>
    <property type="match status" value="1"/>
</dbReference>
<dbReference type="InterPro" id="IPR007016">
    <property type="entry name" value="O-antigen_ligase-rel_domated"/>
</dbReference>
<dbReference type="STRING" id="391038.Bphy_3726"/>
<feature type="transmembrane region" description="Helical" evidence="6">
    <location>
        <begin position="6"/>
        <end position="35"/>
    </location>
</feature>
<keyword evidence="3 6" id="KW-1133">Transmembrane helix</keyword>
<dbReference type="Proteomes" id="UP000001192">
    <property type="component" value="Chromosome 2"/>
</dbReference>
<evidence type="ECO:0000256" key="4">
    <source>
        <dbReference type="ARBA" id="ARBA00023136"/>
    </source>
</evidence>
<gene>
    <name evidence="8" type="ordered locus">Bphy_3726</name>
</gene>
<organism evidence="8 9">
    <name type="scientific">Paraburkholderia phymatum (strain DSM 17167 / CIP 108236 / LMG 21445 / STM815)</name>
    <name type="common">Burkholderia phymatum</name>
    <dbReference type="NCBI Taxonomy" id="391038"/>
    <lineage>
        <taxon>Bacteria</taxon>
        <taxon>Pseudomonadati</taxon>
        <taxon>Pseudomonadota</taxon>
        <taxon>Betaproteobacteria</taxon>
        <taxon>Burkholderiales</taxon>
        <taxon>Burkholderiaceae</taxon>
        <taxon>Paraburkholderia</taxon>
    </lineage>
</organism>
<evidence type="ECO:0000256" key="2">
    <source>
        <dbReference type="ARBA" id="ARBA00022692"/>
    </source>
</evidence>
<dbReference type="eggNOG" id="COG3307">
    <property type="taxonomic scope" value="Bacteria"/>
</dbReference>